<evidence type="ECO:0000256" key="12">
    <source>
        <dbReference type="ARBA" id="ARBA00048798"/>
    </source>
</evidence>
<dbReference type="RefSeq" id="WP_150007208.1">
    <property type="nucleotide sequence ID" value="NZ_BKCN01000013.1"/>
</dbReference>
<comment type="pathway">
    <text evidence="3">Amino-acid biosynthesis; L-isoleucine biosynthesis; L-isoleucine from 2-oxobutanoate: step 4/4.</text>
</comment>
<reference evidence="14 15" key="1">
    <citation type="submission" date="2019-09" db="EMBL/GenBank/DDBJ databases">
        <title>NBRP : Genome information of microbial organism related human and environment.</title>
        <authorList>
            <person name="Hattori M."/>
            <person name="Oshima K."/>
            <person name="Inaba H."/>
            <person name="Suda W."/>
            <person name="Sakamoto M."/>
            <person name="Iino T."/>
            <person name="Kitahara M."/>
            <person name="Oshida Y."/>
            <person name="Iida T."/>
            <person name="Kudo T."/>
            <person name="Itoh T."/>
            <person name="Ohkuma M."/>
        </authorList>
    </citation>
    <scope>NUCLEOTIDE SEQUENCE [LARGE SCALE GENOMIC DNA]</scope>
    <source>
        <strain evidence="14 15">Q-1</strain>
    </source>
</reference>
<dbReference type="InterPro" id="IPR043131">
    <property type="entry name" value="BCAT-like_N"/>
</dbReference>
<evidence type="ECO:0000256" key="8">
    <source>
        <dbReference type="ARBA" id="ARBA00014472"/>
    </source>
</evidence>
<dbReference type="GO" id="GO:0008652">
    <property type="term" value="P:amino acid biosynthetic process"/>
    <property type="evidence" value="ECO:0007669"/>
    <property type="project" value="UniProtKB-ARBA"/>
</dbReference>
<dbReference type="NCBIfam" id="NF005209">
    <property type="entry name" value="PRK06680.1"/>
    <property type="match status" value="1"/>
</dbReference>
<dbReference type="EMBL" id="BKCN01000013">
    <property type="protein sequence ID" value="GER04700.1"/>
    <property type="molecule type" value="Genomic_DNA"/>
</dbReference>
<dbReference type="FunFam" id="3.20.10.10:FF:000002">
    <property type="entry name" value="D-alanine aminotransferase"/>
    <property type="match status" value="1"/>
</dbReference>
<protein>
    <recommendedName>
        <fullName evidence="8">Probable branched-chain-amino-acid aminotransferase</fullName>
        <ecNumber evidence="7">2.6.1.42</ecNumber>
    </recommendedName>
</protein>
<keyword evidence="9" id="KW-0663">Pyridoxal phosphate</keyword>
<evidence type="ECO:0000256" key="11">
    <source>
        <dbReference type="ARBA" id="ARBA00048212"/>
    </source>
</evidence>
<dbReference type="EC" id="2.6.1.42" evidence="7"/>
<evidence type="ECO:0000256" key="4">
    <source>
        <dbReference type="ARBA" id="ARBA00004931"/>
    </source>
</evidence>
<evidence type="ECO:0000313" key="14">
    <source>
        <dbReference type="EMBL" id="GER04700.1"/>
    </source>
</evidence>
<comment type="function">
    <text evidence="2">Acts on leucine, isoleucine and valine.</text>
</comment>
<dbReference type="Pfam" id="PF01063">
    <property type="entry name" value="Aminotran_4"/>
    <property type="match status" value="1"/>
</dbReference>
<dbReference type="InterPro" id="IPR036038">
    <property type="entry name" value="Aminotransferase-like"/>
</dbReference>
<dbReference type="GO" id="GO:0005829">
    <property type="term" value="C:cytosol"/>
    <property type="evidence" value="ECO:0007669"/>
    <property type="project" value="TreeGrafter"/>
</dbReference>
<evidence type="ECO:0000256" key="7">
    <source>
        <dbReference type="ARBA" id="ARBA00013053"/>
    </source>
</evidence>
<comment type="catalytic activity">
    <reaction evidence="12">
        <text>L-isoleucine + 2-oxoglutarate = (S)-3-methyl-2-oxopentanoate + L-glutamate</text>
        <dbReference type="Rhea" id="RHEA:24801"/>
        <dbReference type="ChEBI" id="CHEBI:16810"/>
        <dbReference type="ChEBI" id="CHEBI:29985"/>
        <dbReference type="ChEBI" id="CHEBI:35146"/>
        <dbReference type="ChEBI" id="CHEBI:58045"/>
        <dbReference type="EC" id="2.6.1.42"/>
    </reaction>
</comment>
<organism evidence="14 15">
    <name type="scientific">Iodidimonas nitroreducens</name>
    <dbReference type="NCBI Taxonomy" id="1236968"/>
    <lineage>
        <taxon>Bacteria</taxon>
        <taxon>Pseudomonadati</taxon>
        <taxon>Pseudomonadota</taxon>
        <taxon>Alphaproteobacteria</taxon>
        <taxon>Iodidimonadales</taxon>
        <taxon>Iodidimonadaceae</taxon>
        <taxon>Iodidimonas</taxon>
    </lineage>
</organism>
<dbReference type="PANTHER" id="PTHR42743:SF11">
    <property type="entry name" value="AMINODEOXYCHORISMATE LYASE"/>
    <property type="match status" value="1"/>
</dbReference>
<comment type="cofactor">
    <cofactor evidence="1">
        <name>pyridoxal 5'-phosphate</name>
        <dbReference type="ChEBI" id="CHEBI:597326"/>
    </cofactor>
</comment>
<gene>
    <name evidence="14" type="ORF">JCM17846_23820</name>
</gene>
<dbReference type="InterPro" id="IPR050571">
    <property type="entry name" value="Class-IV_PLP-Dep_Aminotrnsfr"/>
</dbReference>
<evidence type="ECO:0000256" key="13">
    <source>
        <dbReference type="ARBA" id="ARBA00049229"/>
    </source>
</evidence>
<evidence type="ECO:0000256" key="9">
    <source>
        <dbReference type="ARBA" id="ARBA00022898"/>
    </source>
</evidence>
<comment type="caution">
    <text evidence="14">The sequence shown here is derived from an EMBL/GenBank/DDBJ whole genome shotgun (WGS) entry which is preliminary data.</text>
</comment>
<keyword evidence="15" id="KW-1185">Reference proteome</keyword>
<accession>A0A5A7NB36</accession>
<comment type="catalytic activity">
    <reaction evidence="11">
        <text>L-valine + 2-oxoglutarate = 3-methyl-2-oxobutanoate + L-glutamate</text>
        <dbReference type="Rhea" id="RHEA:24813"/>
        <dbReference type="ChEBI" id="CHEBI:11851"/>
        <dbReference type="ChEBI" id="CHEBI:16810"/>
        <dbReference type="ChEBI" id="CHEBI:29985"/>
        <dbReference type="ChEBI" id="CHEBI:57762"/>
        <dbReference type="EC" id="2.6.1.42"/>
    </reaction>
</comment>
<dbReference type="InterPro" id="IPR043132">
    <property type="entry name" value="BCAT-like_C"/>
</dbReference>
<evidence type="ECO:0000256" key="10">
    <source>
        <dbReference type="ARBA" id="ARBA00023304"/>
    </source>
</evidence>
<comment type="pathway">
    <text evidence="4">Amino-acid biosynthesis; L-valine biosynthesis; L-valine from pyruvate: step 4/4.</text>
</comment>
<evidence type="ECO:0000313" key="15">
    <source>
        <dbReference type="Proteomes" id="UP000324996"/>
    </source>
</evidence>
<dbReference type="PANTHER" id="PTHR42743">
    <property type="entry name" value="AMINO-ACID AMINOTRANSFERASE"/>
    <property type="match status" value="1"/>
</dbReference>
<evidence type="ECO:0000256" key="3">
    <source>
        <dbReference type="ARBA" id="ARBA00004824"/>
    </source>
</evidence>
<dbReference type="SUPFAM" id="SSF56752">
    <property type="entry name" value="D-aminoacid aminotransferase-like PLP-dependent enzymes"/>
    <property type="match status" value="1"/>
</dbReference>
<evidence type="ECO:0000256" key="5">
    <source>
        <dbReference type="ARBA" id="ARBA00005072"/>
    </source>
</evidence>
<dbReference type="Proteomes" id="UP000324996">
    <property type="component" value="Unassembled WGS sequence"/>
</dbReference>
<dbReference type="GO" id="GO:0009082">
    <property type="term" value="P:branched-chain amino acid biosynthetic process"/>
    <property type="evidence" value="ECO:0007669"/>
    <property type="project" value="UniProtKB-KW"/>
</dbReference>
<name>A0A5A7NB36_9PROT</name>
<evidence type="ECO:0000256" key="1">
    <source>
        <dbReference type="ARBA" id="ARBA00001933"/>
    </source>
</evidence>
<dbReference type="Gene3D" id="3.30.470.10">
    <property type="match status" value="1"/>
</dbReference>
<keyword evidence="10" id="KW-0100">Branched-chain amino acid biosynthesis</keyword>
<dbReference type="GO" id="GO:0004084">
    <property type="term" value="F:branched-chain-amino-acid transaminase activity"/>
    <property type="evidence" value="ECO:0007669"/>
    <property type="project" value="UniProtKB-EC"/>
</dbReference>
<comment type="catalytic activity">
    <reaction evidence="13">
        <text>L-leucine + 2-oxoglutarate = 4-methyl-2-oxopentanoate + L-glutamate</text>
        <dbReference type="Rhea" id="RHEA:18321"/>
        <dbReference type="ChEBI" id="CHEBI:16810"/>
        <dbReference type="ChEBI" id="CHEBI:17865"/>
        <dbReference type="ChEBI" id="CHEBI:29985"/>
        <dbReference type="ChEBI" id="CHEBI:57427"/>
        <dbReference type="EC" id="2.6.1.42"/>
    </reaction>
</comment>
<dbReference type="AlphaFoldDB" id="A0A5A7NB36"/>
<dbReference type="InterPro" id="IPR001544">
    <property type="entry name" value="Aminotrans_IV"/>
</dbReference>
<evidence type="ECO:0000256" key="6">
    <source>
        <dbReference type="ARBA" id="ARBA00009320"/>
    </source>
</evidence>
<comment type="pathway">
    <text evidence="5">Amino-acid biosynthesis; L-leucine biosynthesis; L-leucine from 3-methyl-2-oxobutanoate: step 4/4.</text>
</comment>
<evidence type="ECO:0000256" key="2">
    <source>
        <dbReference type="ARBA" id="ARBA00003109"/>
    </source>
</evidence>
<comment type="similarity">
    <text evidence="6">Belongs to the class-IV pyridoxal-phosphate-dependent aminotransferase family.</text>
</comment>
<sequence length="304" mass="33150">MPHLAYVNGHYAPHQMASLSIEDRATQFSDGVYEVCLYLNGHGVDFTAHMDRLDRSLAALSIPAPMGRRALALVMDRLLIRNRLRTASLYLQISRGVAPRDHAFPKPAPAPSLIMTAKRFDCDALKRQQAKGIAVISTPDLRWKRCDIKSVSLLGNVLAKQAARQKGAGEGWMVDADGLITEGASSSAFIIDQAGCLRIRTLAADILPSITRRAVLDIAAQQKITIDHRAFSLDEAKSAKEAFIASTTAGVTPVISLDDQMIGHGQPGPITKAIISRHWDHMQAFFDQPARAPSASRMAQRPAR</sequence>
<proteinExistence type="inferred from homology"/>
<keyword evidence="10" id="KW-0028">Amino-acid biosynthesis</keyword>
<dbReference type="Gene3D" id="3.20.10.10">
    <property type="entry name" value="D-amino Acid Aminotransferase, subunit A, domain 2"/>
    <property type="match status" value="1"/>
</dbReference>